<accession>A0A9R1LR65</accession>
<sequence length="43" mass="4609">DQAEADGGGLRVHEALVRAARRAEQAAREGGGRAPRAQDRARR</sequence>
<dbReference type="EMBL" id="CM022229">
    <property type="protein sequence ID" value="KAF7093406.1"/>
    <property type="molecule type" value="Genomic_DNA"/>
</dbReference>
<organism evidence="2">
    <name type="scientific">Triticum aestivum</name>
    <name type="common">Wheat</name>
    <dbReference type="NCBI Taxonomy" id="4565"/>
    <lineage>
        <taxon>Eukaryota</taxon>
        <taxon>Viridiplantae</taxon>
        <taxon>Streptophyta</taxon>
        <taxon>Embryophyta</taxon>
        <taxon>Tracheophyta</taxon>
        <taxon>Spermatophyta</taxon>
        <taxon>Magnoliopsida</taxon>
        <taxon>Liliopsida</taxon>
        <taxon>Poales</taxon>
        <taxon>Poaceae</taxon>
        <taxon>BOP clade</taxon>
        <taxon>Pooideae</taxon>
        <taxon>Triticodae</taxon>
        <taxon>Triticeae</taxon>
        <taxon>Triticinae</taxon>
        <taxon>Triticum</taxon>
    </lineage>
</organism>
<gene>
    <name evidence="2" type="ORF">CFC21_095820</name>
</gene>
<dbReference type="Proteomes" id="UP000815260">
    <property type="component" value="Chromosome 7A"/>
</dbReference>
<evidence type="ECO:0000313" key="2">
    <source>
        <dbReference type="EMBL" id="KAF7093406.1"/>
    </source>
</evidence>
<evidence type="ECO:0000256" key="1">
    <source>
        <dbReference type="SAM" id="MobiDB-lite"/>
    </source>
</evidence>
<feature type="non-terminal residue" evidence="2">
    <location>
        <position position="43"/>
    </location>
</feature>
<protein>
    <submittedName>
        <fullName evidence="2">Uncharacterized protein</fullName>
    </submittedName>
</protein>
<reference evidence="2" key="1">
    <citation type="journal article" date="2017" name="Gigascience">
        <title>The first near-complete assembly of the hexaploid bread wheat genome, Triticum aestivum.</title>
        <authorList>
            <person name="Zimin A.V."/>
            <person name="Puiu D."/>
            <person name="Hall R."/>
            <person name="Kingan S."/>
            <person name="Clavijo B.J."/>
            <person name="Salzberg S.L."/>
        </authorList>
    </citation>
    <scope>NUCLEOTIDE SEQUENCE</scope>
    <source>
        <tissue evidence="2">Leaf</tissue>
    </source>
</reference>
<dbReference type="AlphaFoldDB" id="A0A9R1LR65"/>
<feature type="region of interest" description="Disordered" evidence="1">
    <location>
        <begin position="20"/>
        <end position="43"/>
    </location>
</feature>
<reference evidence="2" key="2">
    <citation type="submission" date="2020-03" db="EMBL/GenBank/DDBJ databases">
        <title>The second near-complete assembly of the hexaploid bread wheat (Triticum aestivum) genome.</title>
        <authorList>
            <person name="Zimin A.V."/>
            <person name="Puiu D."/>
            <person name="Shumante A."/>
            <person name="Alonge M."/>
            <person name="Salzberg S.L."/>
        </authorList>
    </citation>
    <scope>NUCLEOTIDE SEQUENCE</scope>
    <source>
        <tissue evidence="2">Leaf</tissue>
    </source>
</reference>
<comment type="caution">
    <text evidence="2">The sequence shown here is derived from an EMBL/GenBank/DDBJ whole genome shotgun (WGS) entry which is preliminary data.</text>
</comment>
<name>A0A9R1LR65_WHEAT</name>
<feature type="non-terminal residue" evidence="2">
    <location>
        <position position="1"/>
    </location>
</feature>
<proteinExistence type="predicted"/>